<gene>
    <name evidence="2" type="ORF">LX64_03916</name>
</gene>
<feature type="signal peptide" evidence="1">
    <location>
        <begin position="1"/>
        <end position="24"/>
    </location>
</feature>
<dbReference type="Proteomes" id="UP000249547">
    <property type="component" value="Unassembled WGS sequence"/>
</dbReference>
<reference evidence="2 3" key="1">
    <citation type="submission" date="2018-06" db="EMBL/GenBank/DDBJ databases">
        <title>Genomic Encyclopedia of Archaeal and Bacterial Type Strains, Phase II (KMG-II): from individual species to whole genera.</title>
        <authorList>
            <person name="Goeker M."/>
        </authorList>
    </citation>
    <scope>NUCLEOTIDE SEQUENCE [LARGE SCALE GENOMIC DNA]</scope>
    <source>
        <strain evidence="2 3">DSM 23857</strain>
    </source>
</reference>
<dbReference type="PROSITE" id="PS51257">
    <property type="entry name" value="PROKAR_LIPOPROTEIN"/>
    <property type="match status" value="1"/>
</dbReference>
<keyword evidence="1" id="KW-0732">Signal</keyword>
<keyword evidence="3" id="KW-1185">Reference proteome</keyword>
<evidence type="ECO:0000313" key="3">
    <source>
        <dbReference type="Proteomes" id="UP000249547"/>
    </source>
</evidence>
<comment type="caution">
    <text evidence="2">The sequence shown here is derived from an EMBL/GenBank/DDBJ whole genome shotgun (WGS) entry which is preliminary data.</text>
</comment>
<dbReference type="AlphaFoldDB" id="A0A327QCX7"/>
<proteinExistence type="predicted"/>
<evidence type="ECO:0000256" key="1">
    <source>
        <dbReference type="SAM" id="SignalP"/>
    </source>
</evidence>
<name>A0A327QCX7_9BACT</name>
<feature type="chain" id="PRO_5016381659" description="DUF3575 domain-containing protein" evidence="1">
    <location>
        <begin position="25"/>
        <end position="227"/>
    </location>
</feature>
<evidence type="ECO:0008006" key="4">
    <source>
        <dbReference type="Google" id="ProtNLM"/>
    </source>
</evidence>
<sequence length="227" mass="26198">MFIRMKKLVIILITILSCNICAKAQDNTSSKRRTTTIKVNPTTLINELDLYLEQELSSKMSLEIGITGIYTDYPDYVLSKRIDIGQKKPNITTEQFVDGIGFGVRAGLRWYIFAPEGTQHASGTYFQPNLFYKRVFYPAEDYVFNNTTYKEDAHKDVYGIQLLLGRQYRRQRLVFDPYIGVGLRAKVYRYDNYTEVDNNMLRKDRGQLVSILPSLHLGVKVGLNLKN</sequence>
<evidence type="ECO:0000313" key="2">
    <source>
        <dbReference type="EMBL" id="RAJ01698.1"/>
    </source>
</evidence>
<protein>
    <recommendedName>
        <fullName evidence="4">DUF3575 domain-containing protein</fullName>
    </recommendedName>
</protein>
<accession>A0A327QCX7</accession>
<organism evidence="2 3">
    <name type="scientific">Chitinophaga skermanii</name>
    <dbReference type="NCBI Taxonomy" id="331697"/>
    <lineage>
        <taxon>Bacteria</taxon>
        <taxon>Pseudomonadati</taxon>
        <taxon>Bacteroidota</taxon>
        <taxon>Chitinophagia</taxon>
        <taxon>Chitinophagales</taxon>
        <taxon>Chitinophagaceae</taxon>
        <taxon>Chitinophaga</taxon>
    </lineage>
</organism>
<dbReference type="EMBL" id="QLLL01000007">
    <property type="protein sequence ID" value="RAJ01698.1"/>
    <property type="molecule type" value="Genomic_DNA"/>
</dbReference>